<dbReference type="EMBL" id="CAJJDN010000001">
    <property type="protein sequence ID" value="CAD8045557.1"/>
    <property type="molecule type" value="Genomic_DNA"/>
</dbReference>
<evidence type="ECO:0008006" key="3">
    <source>
        <dbReference type="Google" id="ProtNLM"/>
    </source>
</evidence>
<accession>A0A8S1JTV1</accession>
<dbReference type="AlphaFoldDB" id="A0A8S1JTV1"/>
<dbReference type="OrthoDB" id="10338136at2759"/>
<evidence type="ECO:0000313" key="1">
    <source>
        <dbReference type="EMBL" id="CAD8045557.1"/>
    </source>
</evidence>
<keyword evidence="2" id="KW-1185">Reference proteome</keyword>
<reference evidence="1" key="1">
    <citation type="submission" date="2021-01" db="EMBL/GenBank/DDBJ databases">
        <authorList>
            <consortium name="Genoscope - CEA"/>
            <person name="William W."/>
        </authorList>
    </citation>
    <scope>NUCLEOTIDE SEQUENCE</scope>
</reference>
<proteinExistence type="predicted"/>
<name>A0A8S1JTV1_9CILI</name>
<gene>
    <name evidence="1" type="ORF">PSON_ATCC_30995.1.T0010107</name>
</gene>
<dbReference type="Proteomes" id="UP000692954">
    <property type="component" value="Unassembled WGS sequence"/>
</dbReference>
<protein>
    <recommendedName>
        <fullName evidence="3">Ubiquitin-like domain-containing protein</fullName>
    </recommendedName>
</protein>
<sequence length="108" mass="11992">MNQLMGLPIGGQQQQNAQPNTIAVNVTVIMPTGDVQLQIQIDPDIPFNGFVKGLSEQIFAQRMQAQYEDTIEYLLGGANIQSNEMRTLSQLGFENQCRLQVRLKLKGG</sequence>
<evidence type="ECO:0000313" key="2">
    <source>
        <dbReference type="Proteomes" id="UP000692954"/>
    </source>
</evidence>
<organism evidence="1 2">
    <name type="scientific">Paramecium sonneborni</name>
    <dbReference type="NCBI Taxonomy" id="65129"/>
    <lineage>
        <taxon>Eukaryota</taxon>
        <taxon>Sar</taxon>
        <taxon>Alveolata</taxon>
        <taxon>Ciliophora</taxon>
        <taxon>Intramacronucleata</taxon>
        <taxon>Oligohymenophorea</taxon>
        <taxon>Peniculida</taxon>
        <taxon>Parameciidae</taxon>
        <taxon>Paramecium</taxon>
    </lineage>
</organism>
<comment type="caution">
    <text evidence="1">The sequence shown here is derived from an EMBL/GenBank/DDBJ whole genome shotgun (WGS) entry which is preliminary data.</text>
</comment>